<dbReference type="EMBL" id="UINC01033451">
    <property type="protein sequence ID" value="SVB22764.1"/>
    <property type="molecule type" value="Genomic_DNA"/>
</dbReference>
<proteinExistence type="predicted"/>
<evidence type="ECO:0000256" key="1">
    <source>
        <dbReference type="SAM" id="MobiDB-lite"/>
    </source>
</evidence>
<evidence type="ECO:0000313" key="2">
    <source>
        <dbReference type="EMBL" id="SVB22764.1"/>
    </source>
</evidence>
<feature type="non-terminal residue" evidence="2">
    <location>
        <position position="1"/>
    </location>
</feature>
<dbReference type="AlphaFoldDB" id="A0A382CA31"/>
<reference evidence="2" key="1">
    <citation type="submission" date="2018-05" db="EMBL/GenBank/DDBJ databases">
        <authorList>
            <person name="Lanie J.A."/>
            <person name="Ng W.-L."/>
            <person name="Kazmierczak K.M."/>
            <person name="Andrzejewski T.M."/>
            <person name="Davidsen T.M."/>
            <person name="Wayne K.J."/>
            <person name="Tettelin H."/>
            <person name="Glass J.I."/>
            <person name="Rusch D."/>
            <person name="Podicherti R."/>
            <person name="Tsui H.-C.T."/>
            <person name="Winkler M.E."/>
        </authorList>
    </citation>
    <scope>NUCLEOTIDE SEQUENCE</scope>
</reference>
<sequence length="134" mass="15333">VSKVKVIASVALTLLFGSGIVVGMAWERTVSASTPEDVSDETRPERSGERRRMIVEEVSLTAPQKTSIDSLVSFYRDRMSELGQEFRSRYRSGIGDLREEIKEVLTEDQVQMYEALLEENDDRRRARPIQNPRQ</sequence>
<protein>
    <submittedName>
        <fullName evidence="2">Uncharacterized protein</fullName>
    </submittedName>
</protein>
<feature type="region of interest" description="Disordered" evidence="1">
    <location>
        <begin position="31"/>
        <end position="50"/>
    </location>
</feature>
<accession>A0A382CA31</accession>
<name>A0A382CA31_9ZZZZ</name>
<organism evidence="2">
    <name type="scientific">marine metagenome</name>
    <dbReference type="NCBI Taxonomy" id="408172"/>
    <lineage>
        <taxon>unclassified sequences</taxon>
        <taxon>metagenomes</taxon>
        <taxon>ecological metagenomes</taxon>
    </lineage>
</organism>
<gene>
    <name evidence="2" type="ORF">METZ01_LOCUS175618</name>
</gene>
<feature type="compositionally biased region" description="Basic and acidic residues" evidence="1">
    <location>
        <begin position="40"/>
        <end position="50"/>
    </location>
</feature>